<dbReference type="AlphaFoldDB" id="A0A8X6WS22"/>
<protein>
    <recommendedName>
        <fullName evidence="1">Cation-transporting P-type ATPase N-terminal domain-containing protein</fullName>
    </recommendedName>
</protein>
<organism evidence="2 3">
    <name type="scientific">Trichonephila inaurata madagascariensis</name>
    <dbReference type="NCBI Taxonomy" id="2747483"/>
    <lineage>
        <taxon>Eukaryota</taxon>
        <taxon>Metazoa</taxon>
        <taxon>Ecdysozoa</taxon>
        <taxon>Arthropoda</taxon>
        <taxon>Chelicerata</taxon>
        <taxon>Arachnida</taxon>
        <taxon>Araneae</taxon>
        <taxon>Araneomorphae</taxon>
        <taxon>Entelegynae</taxon>
        <taxon>Araneoidea</taxon>
        <taxon>Nephilidae</taxon>
        <taxon>Trichonephila</taxon>
        <taxon>Trichonephila inaurata</taxon>
    </lineage>
</organism>
<dbReference type="EMBL" id="BMAV01001763">
    <property type="protein sequence ID" value="GFY40220.1"/>
    <property type="molecule type" value="Genomic_DNA"/>
</dbReference>
<keyword evidence="3" id="KW-1185">Reference proteome</keyword>
<evidence type="ECO:0000313" key="3">
    <source>
        <dbReference type="Proteomes" id="UP000886998"/>
    </source>
</evidence>
<sequence>MFFSVVSGLSGSTSDLTRRREVFGPNSIPPKPPKTFLQLVWEALQDVTLILPVSGTRGLTPRSRLLQGTGRPKTQKVPILCSSTFNPSKAACNIPKAIITSVCLKVDCNTVLALFHCLHLNNT</sequence>
<dbReference type="Pfam" id="PF00690">
    <property type="entry name" value="Cation_ATPase_N"/>
    <property type="match status" value="1"/>
</dbReference>
<reference evidence="2" key="1">
    <citation type="submission" date="2020-08" db="EMBL/GenBank/DDBJ databases">
        <title>Multicomponent nature underlies the extraordinary mechanical properties of spider dragline silk.</title>
        <authorList>
            <person name="Kono N."/>
            <person name="Nakamura H."/>
            <person name="Mori M."/>
            <person name="Yoshida Y."/>
            <person name="Ohtoshi R."/>
            <person name="Malay A.D."/>
            <person name="Moran D.A.P."/>
            <person name="Tomita M."/>
            <person name="Numata K."/>
            <person name="Arakawa K."/>
        </authorList>
    </citation>
    <scope>NUCLEOTIDE SEQUENCE</scope>
</reference>
<feature type="domain" description="Cation-transporting P-type ATPase N-terminal" evidence="1">
    <location>
        <begin position="7"/>
        <end position="51"/>
    </location>
</feature>
<dbReference type="InterPro" id="IPR023298">
    <property type="entry name" value="ATPase_P-typ_TM_dom_sf"/>
</dbReference>
<evidence type="ECO:0000313" key="2">
    <source>
        <dbReference type="EMBL" id="GFY40220.1"/>
    </source>
</evidence>
<name>A0A8X6WS22_9ARAC</name>
<dbReference type="Proteomes" id="UP000886998">
    <property type="component" value="Unassembled WGS sequence"/>
</dbReference>
<evidence type="ECO:0000259" key="1">
    <source>
        <dbReference type="Pfam" id="PF00690"/>
    </source>
</evidence>
<dbReference type="InterPro" id="IPR004014">
    <property type="entry name" value="ATPase_P-typ_cation-transptr_N"/>
</dbReference>
<proteinExistence type="predicted"/>
<dbReference type="SUPFAM" id="SSF81665">
    <property type="entry name" value="Calcium ATPase, transmembrane domain M"/>
    <property type="match status" value="1"/>
</dbReference>
<dbReference type="OrthoDB" id="6503417at2759"/>
<gene>
    <name evidence="2" type="ORF">TNIN_158841</name>
</gene>
<accession>A0A8X6WS22</accession>
<comment type="caution">
    <text evidence="2">The sequence shown here is derived from an EMBL/GenBank/DDBJ whole genome shotgun (WGS) entry which is preliminary data.</text>
</comment>